<evidence type="ECO:0000313" key="2">
    <source>
        <dbReference type="EMBL" id="RHZ86002.1"/>
    </source>
</evidence>
<feature type="transmembrane region" description="Helical" evidence="1">
    <location>
        <begin position="59"/>
        <end position="80"/>
    </location>
</feature>
<reference evidence="2 3" key="1">
    <citation type="submission" date="2018-08" db="EMBL/GenBank/DDBJ databases">
        <title>Genome and evolution of the arbuscular mycorrhizal fungus Diversispora epigaea (formerly Glomus versiforme) and its bacterial endosymbionts.</title>
        <authorList>
            <person name="Sun X."/>
            <person name="Fei Z."/>
            <person name="Harrison M."/>
        </authorList>
    </citation>
    <scope>NUCLEOTIDE SEQUENCE [LARGE SCALE GENOMIC DNA]</scope>
    <source>
        <strain evidence="2 3">IT104</strain>
    </source>
</reference>
<dbReference type="Proteomes" id="UP000266861">
    <property type="component" value="Unassembled WGS sequence"/>
</dbReference>
<protein>
    <submittedName>
        <fullName evidence="2">Uncharacterized protein</fullName>
    </submittedName>
</protein>
<dbReference type="OrthoDB" id="2379702at2759"/>
<evidence type="ECO:0000313" key="3">
    <source>
        <dbReference type="Proteomes" id="UP000266861"/>
    </source>
</evidence>
<accession>A0A397JFS1</accession>
<evidence type="ECO:0000256" key="1">
    <source>
        <dbReference type="SAM" id="Phobius"/>
    </source>
</evidence>
<organism evidence="2 3">
    <name type="scientific">Diversispora epigaea</name>
    <dbReference type="NCBI Taxonomy" id="1348612"/>
    <lineage>
        <taxon>Eukaryota</taxon>
        <taxon>Fungi</taxon>
        <taxon>Fungi incertae sedis</taxon>
        <taxon>Mucoromycota</taxon>
        <taxon>Glomeromycotina</taxon>
        <taxon>Glomeromycetes</taxon>
        <taxon>Diversisporales</taxon>
        <taxon>Diversisporaceae</taxon>
        <taxon>Diversispora</taxon>
    </lineage>
</organism>
<keyword evidence="1" id="KW-0472">Membrane</keyword>
<dbReference type="AlphaFoldDB" id="A0A397JFS1"/>
<name>A0A397JFS1_9GLOM</name>
<keyword evidence="1" id="KW-1133">Transmembrane helix</keyword>
<keyword evidence="3" id="KW-1185">Reference proteome</keyword>
<proteinExistence type="predicted"/>
<dbReference type="EMBL" id="PQFF01000054">
    <property type="protein sequence ID" value="RHZ86002.1"/>
    <property type="molecule type" value="Genomic_DNA"/>
</dbReference>
<gene>
    <name evidence="2" type="ORF">Glove_57g121</name>
</gene>
<comment type="caution">
    <text evidence="2">The sequence shown here is derived from an EMBL/GenBank/DDBJ whole genome shotgun (WGS) entry which is preliminary data.</text>
</comment>
<keyword evidence="1" id="KW-0812">Transmembrane</keyword>
<sequence length="358" mass="41825">MLITEESSSNGHSKAIKLDQNDIREALLYKESFTLRQRRPNLNLKTQPNLTNKDYKIKIFSLIKIICLVIFVIKLIGFIYNKLGQNGNENPFGHFDEEHFELELPFFRMDKFRVALRDLGITVAKSDIIVQNADAISKALFNLDEEVYNTGEKFDDLILQSDKIFRITKSVMRTITRKIKQEMSGPFEFLSDNAANFIHKRLEVLDRQISLDSNIFTAVITAIQIIEDSAINTQQHLVDAEREARRILKNYWIGSITDNAKQKRAETELVQIHITLRMLKDIKYNIINFTCLVKDYHRKFRELINEIKIIPKKLTEEDIKYLKKALEDLEEHCARIYCAVGKLDSKPIEFYSFGRQNE</sequence>